<evidence type="ECO:0000256" key="3">
    <source>
        <dbReference type="ARBA" id="ARBA00022801"/>
    </source>
</evidence>
<dbReference type="InterPro" id="IPR038765">
    <property type="entry name" value="Papain-like_cys_pep_sf"/>
</dbReference>
<keyword evidence="2" id="KW-0645">Protease</keyword>
<dbReference type="GO" id="GO:0006508">
    <property type="term" value="P:proteolysis"/>
    <property type="evidence" value="ECO:0007669"/>
    <property type="project" value="UniProtKB-KW"/>
</dbReference>
<dbReference type="Gene3D" id="3.90.1720.10">
    <property type="entry name" value="endopeptidase domain like (from Nostoc punctiforme)"/>
    <property type="match status" value="1"/>
</dbReference>
<proteinExistence type="inferred from homology"/>
<gene>
    <name evidence="7" type="ORF">GCM10009304_00580</name>
</gene>
<keyword evidence="8" id="KW-1185">Reference proteome</keyword>
<evidence type="ECO:0000256" key="4">
    <source>
        <dbReference type="ARBA" id="ARBA00022807"/>
    </source>
</evidence>
<evidence type="ECO:0000313" key="8">
    <source>
        <dbReference type="Proteomes" id="UP000635983"/>
    </source>
</evidence>
<protein>
    <recommendedName>
        <fullName evidence="6">NlpC/P60 domain-containing protein</fullName>
    </recommendedName>
</protein>
<dbReference type="PROSITE" id="PS51935">
    <property type="entry name" value="NLPC_P60"/>
    <property type="match status" value="1"/>
</dbReference>
<evidence type="ECO:0000256" key="1">
    <source>
        <dbReference type="ARBA" id="ARBA00007074"/>
    </source>
</evidence>
<dbReference type="Proteomes" id="UP000635983">
    <property type="component" value="Unassembled WGS sequence"/>
</dbReference>
<evidence type="ECO:0000259" key="6">
    <source>
        <dbReference type="PROSITE" id="PS51935"/>
    </source>
</evidence>
<sequence>MKKLLASFLLGGSLLLGVNVDAAASYRIYLQKDITPSTTQAVVDRAMSALGTPYRWGGSTLGKGFDCSGLVKYAFGDVDDLDLPRTSRELSRFDGPKVSRSKLKPGDLLFFKIRGRSVDHVAIYVGEGRFIHAPRRGAKVRIDRLSNRYWQKHFQLARRVVPAETQLAAK</sequence>
<keyword evidence="4" id="KW-0788">Thiol protease</keyword>
<dbReference type="InterPro" id="IPR051202">
    <property type="entry name" value="Peptidase_C40"/>
</dbReference>
<dbReference type="SUPFAM" id="SSF54001">
    <property type="entry name" value="Cysteine proteinases"/>
    <property type="match status" value="1"/>
</dbReference>
<dbReference type="InterPro" id="IPR000064">
    <property type="entry name" value="NLP_P60_dom"/>
</dbReference>
<accession>A0A917PH68</accession>
<dbReference type="RefSeq" id="WP_229779108.1">
    <property type="nucleotide sequence ID" value="NZ_BMPO01000001.1"/>
</dbReference>
<keyword evidence="3" id="KW-0378">Hydrolase</keyword>
<keyword evidence="5" id="KW-0732">Signal</keyword>
<dbReference type="AlphaFoldDB" id="A0A917PH68"/>
<comment type="caution">
    <text evidence="7">The sequence shown here is derived from an EMBL/GenBank/DDBJ whole genome shotgun (WGS) entry which is preliminary data.</text>
</comment>
<organism evidence="7 8">
    <name type="scientific">Pseudomonas matsuisoli</name>
    <dbReference type="NCBI Taxonomy" id="1515666"/>
    <lineage>
        <taxon>Bacteria</taxon>
        <taxon>Pseudomonadati</taxon>
        <taxon>Pseudomonadota</taxon>
        <taxon>Gammaproteobacteria</taxon>
        <taxon>Pseudomonadales</taxon>
        <taxon>Pseudomonadaceae</taxon>
        <taxon>Pseudomonas</taxon>
    </lineage>
</organism>
<feature type="chain" id="PRO_5036743362" description="NlpC/P60 domain-containing protein" evidence="5">
    <location>
        <begin position="23"/>
        <end position="170"/>
    </location>
</feature>
<reference evidence="7" key="1">
    <citation type="journal article" date="2014" name="Int. J. Syst. Evol. Microbiol.">
        <title>Complete genome sequence of Corynebacterium casei LMG S-19264T (=DSM 44701T), isolated from a smear-ripened cheese.</title>
        <authorList>
            <consortium name="US DOE Joint Genome Institute (JGI-PGF)"/>
            <person name="Walter F."/>
            <person name="Albersmeier A."/>
            <person name="Kalinowski J."/>
            <person name="Ruckert C."/>
        </authorList>
    </citation>
    <scope>NUCLEOTIDE SEQUENCE</scope>
    <source>
        <strain evidence="7">JCM 30078</strain>
    </source>
</reference>
<name>A0A917PH68_9PSED</name>
<evidence type="ECO:0000256" key="5">
    <source>
        <dbReference type="SAM" id="SignalP"/>
    </source>
</evidence>
<dbReference type="GO" id="GO:0008234">
    <property type="term" value="F:cysteine-type peptidase activity"/>
    <property type="evidence" value="ECO:0007669"/>
    <property type="project" value="UniProtKB-KW"/>
</dbReference>
<feature type="domain" description="NlpC/P60" evidence="6">
    <location>
        <begin position="36"/>
        <end position="161"/>
    </location>
</feature>
<dbReference type="EMBL" id="BMPO01000001">
    <property type="protein sequence ID" value="GGJ78564.1"/>
    <property type="molecule type" value="Genomic_DNA"/>
</dbReference>
<evidence type="ECO:0000256" key="2">
    <source>
        <dbReference type="ARBA" id="ARBA00022670"/>
    </source>
</evidence>
<evidence type="ECO:0000313" key="7">
    <source>
        <dbReference type="EMBL" id="GGJ78564.1"/>
    </source>
</evidence>
<dbReference type="PANTHER" id="PTHR47053:SF1">
    <property type="entry name" value="MUREIN DD-ENDOPEPTIDASE MEPH-RELATED"/>
    <property type="match status" value="1"/>
</dbReference>
<dbReference type="PANTHER" id="PTHR47053">
    <property type="entry name" value="MUREIN DD-ENDOPEPTIDASE MEPH-RELATED"/>
    <property type="match status" value="1"/>
</dbReference>
<feature type="signal peptide" evidence="5">
    <location>
        <begin position="1"/>
        <end position="22"/>
    </location>
</feature>
<reference evidence="7" key="2">
    <citation type="submission" date="2020-09" db="EMBL/GenBank/DDBJ databases">
        <authorList>
            <person name="Sun Q."/>
            <person name="Ohkuma M."/>
        </authorList>
    </citation>
    <scope>NUCLEOTIDE SEQUENCE</scope>
    <source>
        <strain evidence="7">JCM 30078</strain>
    </source>
</reference>
<dbReference type="Pfam" id="PF00877">
    <property type="entry name" value="NLPC_P60"/>
    <property type="match status" value="1"/>
</dbReference>
<comment type="similarity">
    <text evidence="1">Belongs to the peptidase C40 family.</text>
</comment>